<keyword evidence="1" id="KW-0732">Signal</keyword>
<reference evidence="2 3" key="1">
    <citation type="submission" date="2019-12" db="EMBL/GenBank/DDBJ databases">
        <authorList>
            <person name="Zhao J."/>
        </authorList>
    </citation>
    <scope>NUCLEOTIDE SEQUENCE [LARGE SCALE GENOMIC DNA]</scope>
    <source>
        <strain evidence="2 3">S-15</strain>
    </source>
</reference>
<keyword evidence="3" id="KW-1185">Reference proteome</keyword>
<dbReference type="EMBL" id="WWNE01000012">
    <property type="protein sequence ID" value="NBG67045.1"/>
    <property type="molecule type" value="Genomic_DNA"/>
</dbReference>
<evidence type="ECO:0000256" key="1">
    <source>
        <dbReference type="SAM" id="SignalP"/>
    </source>
</evidence>
<feature type="signal peptide" evidence="1">
    <location>
        <begin position="1"/>
        <end position="19"/>
    </location>
</feature>
<protein>
    <submittedName>
        <fullName evidence="2">Type IX secretion system membrane protein PorP/SprF</fullName>
    </submittedName>
</protein>
<evidence type="ECO:0000313" key="2">
    <source>
        <dbReference type="EMBL" id="NBG67045.1"/>
    </source>
</evidence>
<dbReference type="Pfam" id="PF11751">
    <property type="entry name" value="PorP_SprF"/>
    <property type="match status" value="1"/>
</dbReference>
<gene>
    <name evidence="2" type="ORF">GQN54_13025</name>
</gene>
<organism evidence="2 3">
    <name type="scientific">Acidiluteibacter ferrifornacis</name>
    <dbReference type="NCBI Taxonomy" id="2692424"/>
    <lineage>
        <taxon>Bacteria</taxon>
        <taxon>Pseudomonadati</taxon>
        <taxon>Bacteroidota</taxon>
        <taxon>Flavobacteriia</taxon>
        <taxon>Flavobacteriales</taxon>
        <taxon>Cryomorphaceae</taxon>
        <taxon>Acidiluteibacter</taxon>
    </lineage>
</organism>
<comment type="caution">
    <text evidence="2">The sequence shown here is derived from an EMBL/GenBank/DDBJ whole genome shotgun (WGS) entry which is preliminary data.</text>
</comment>
<dbReference type="InterPro" id="IPR019861">
    <property type="entry name" value="PorP/SprF_Bacteroidetes"/>
</dbReference>
<dbReference type="RefSeq" id="WP_160633994.1">
    <property type="nucleotide sequence ID" value="NZ_WWNE01000012.1"/>
</dbReference>
<name>A0A6N9NRJ9_9FLAO</name>
<evidence type="ECO:0000313" key="3">
    <source>
        <dbReference type="Proteomes" id="UP000470771"/>
    </source>
</evidence>
<dbReference type="Proteomes" id="UP000470771">
    <property type="component" value="Unassembled WGS sequence"/>
</dbReference>
<feature type="chain" id="PRO_5026661791" evidence="1">
    <location>
        <begin position="20"/>
        <end position="338"/>
    </location>
</feature>
<accession>A0A6N9NRJ9</accession>
<proteinExistence type="predicted"/>
<dbReference type="AlphaFoldDB" id="A0A6N9NRJ9"/>
<sequence>MKRLLLYIFFIFIAVFANAQDMQFSQFYASPLYVNPAFTGTTVEHRLAANYRLQWPSIPGGFKAYHFSYDYNAADINSGFGFIANREESGSFGLTTNLIALSYSYRFEIKRELFVMGGVKFGYAFRSIDYSKLVFNDQLENGSPVTRDNDAFADQNNNYPDISAGVLLYSPQYWLGMSYNHLNEPNQTLLSGNDNISELPRKFSLHGGYVFAIKDKIVNRATAQNVTVAFQYKSQGKFDQVDLGFYYNNSPLVFGLWYRGLPIIKHYEPTYANNDAVIALVGYSIPDYNISIGYSYDITISRLISNTAGSHEISVVYEVASRRKKRRNRKFIVPCAKF</sequence>
<dbReference type="NCBIfam" id="TIGR03519">
    <property type="entry name" value="T9SS_PorP_fam"/>
    <property type="match status" value="1"/>
</dbReference>